<dbReference type="GO" id="GO:0003676">
    <property type="term" value="F:nucleic acid binding"/>
    <property type="evidence" value="ECO:0007669"/>
    <property type="project" value="InterPro"/>
</dbReference>
<keyword evidence="2" id="KW-0255">Endonuclease</keyword>
<feature type="domain" description="HNH nuclease" evidence="1">
    <location>
        <begin position="33"/>
        <end position="81"/>
    </location>
</feature>
<sequence length="95" mass="10907">MYRKEQWSNETISAVWKKGQIVGTNDPNVYRKDACSAFMQFDKHGDRDAKYGWEIDHIVPVAHGGSDVMSNLQPLHWKNNLEKGDSSQLRCAVRD</sequence>
<name>A0A2H0W5B7_9BACT</name>
<dbReference type="InterPro" id="IPR002711">
    <property type="entry name" value="HNH"/>
</dbReference>
<evidence type="ECO:0000259" key="1">
    <source>
        <dbReference type="SMART" id="SM00507"/>
    </source>
</evidence>
<dbReference type="CDD" id="cd00085">
    <property type="entry name" value="HNHc"/>
    <property type="match status" value="1"/>
</dbReference>
<dbReference type="EMBL" id="PEZY01000004">
    <property type="protein sequence ID" value="PIS06467.1"/>
    <property type="molecule type" value="Genomic_DNA"/>
</dbReference>
<proteinExistence type="predicted"/>
<comment type="caution">
    <text evidence="2">The sequence shown here is derived from an EMBL/GenBank/DDBJ whole genome shotgun (WGS) entry which is preliminary data.</text>
</comment>
<accession>A0A2H0W5B7</accession>
<gene>
    <name evidence="2" type="ORF">COT80_00815</name>
</gene>
<dbReference type="GO" id="GO:0008270">
    <property type="term" value="F:zinc ion binding"/>
    <property type="evidence" value="ECO:0007669"/>
    <property type="project" value="InterPro"/>
</dbReference>
<dbReference type="Pfam" id="PF01844">
    <property type="entry name" value="HNH"/>
    <property type="match status" value="1"/>
</dbReference>
<dbReference type="Proteomes" id="UP000229056">
    <property type="component" value="Unassembled WGS sequence"/>
</dbReference>
<dbReference type="Gene3D" id="1.10.30.50">
    <property type="match status" value="1"/>
</dbReference>
<keyword evidence="2" id="KW-0540">Nuclease</keyword>
<reference evidence="3" key="1">
    <citation type="submission" date="2017-09" db="EMBL/GenBank/DDBJ databases">
        <title>Depth-based differentiation of microbial function through sediment-hosted aquifers and enrichment of novel symbionts in the deep terrestrial subsurface.</title>
        <authorList>
            <person name="Probst A.J."/>
            <person name="Ladd B."/>
            <person name="Jarett J.K."/>
            <person name="Geller-Mcgrath D.E."/>
            <person name="Sieber C.M.K."/>
            <person name="Emerson J.B."/>
            <person name="Anantharaman K."/>
            <person name="Thomas B.C."/>
            <person name="Malmstrom R."/>
            <person name="Stieglmeier M."/>
            <person name="Klingl A."/>
            <person name="Woyke T."/>
            <person name="Ryan C.M."/>
            <person name="Banfield J.F."/>
        </authorList>
    </citation>
    <scope>NUCLEOTIDE SEQUENCE [LARGE SCALE GENOMIC DNA]</scope>
</reference>
<organism evidence="2 3">
    <name type="scientific">Candidatus Buchananbacteria bacterium CG10_big_fil_rev_8_21_14_0_10_33_19</name>
    <dbReference type="NCBI Taxonomy" id="1974525"/>
    <lineage>
        <taxon>Bacteria</taxon>
        <taxon>Candidatus Buchananiibacteriota</taxon>
    </lineage>
</organism>
<protein>
    <submittedName>
        <fullName evidence="2">HNH endonuclease</fullName>
    </submittedName>
</protein>
<evidence type="ECO:0000313" key="3">
    <source>
        <dbReference type="Proteomes" id="UP000229056"/>
    </source>
</evidence>
<evidence type="ECO:0000313" key="2">
    <source>
        <dbReference type="EMBL" id="PIS06467.1"/>
    </source>
</evidence>
<dbReference type="AlphaFoldDB" id="A0A2H0W5B7"/>
<dbReference type="SMART" id="SM00507">
    <property type="entry name" value="HNHc"/>
    <property type="match status" value="1"/>
</dbReference>
<dbReference type="InterPro" id="IPR003615">
    <property type="entry name" value="HNH_nuc"/>
</dbReference>
<dbReference type="GO" id="GO:0004519">
    <property type="term" value="F:endonuclease activity"/>
    <property type="evidence" value="ECO:0007669"/>
    <property type="project" value="UniProtKB-KW"/>
</dbReference>
<keyword evidence="2" id="KW-0378">Hydrolase</keyword>